<dbReference type="Proteomes" id="UP000533598">
    <property type="component" value="Unassembled WGS sequence"/>
</dbReference>
<evidence type="ECO:0000256" key="1">
    <source>
        <dbReference type="SAM" id="Phobius"/>
    </source>
</evidence>
<organism evidence="2 3">
    <name type="scientific">Crossiella cryophila</name>
    <dbReference type="NCBI Taxonomy" id="43355"/>
    <lineage>
        <taxon>Bacteria</taxon>
        <taxon>Bacillati</taxon>
        <taxon>Actinomycetota</taxon>
        <taxon>Actinomycetes</taxon>
        <taxon>Pseudonocardiales</taxon>
        <taxon>Pseudonocardiaceae</taxon>
        <taxon>Crossiella</taxon>
    </lineage>
</organism>
<dbReference type="EMBL" id="JACHMH010000001">
    <property type="protein sequence ID" value="MBB4676013.1"/>
    <property type="molecule type" value="Genomic_DNA"/>
</dbReference>
<dbReference type="AlphaFoldDB" id="A0A7W7FT32"/>
<gene>
    <name evidence="2" type="ORF">HNR67_002131</name>
</gene>
<dbReference type="Pfam" id="PF12277">
    <property type="entry name" value="DUF3618"/>
    <property type="match status" value="1"/>
</dbReference>
<proteinExistence type="predicted"/>
<evidence type="ECO:0000313" key="2">
    <source>
        <dbReference type="EMBL" id="MBB4676013.1"/>
    </source>
</evidence>
<feature type="transmembrane region" description="Helical" evidence="1">
    <location>
        <begin position="54"/>
        <end position="72"/>
    </location>
</feature>
<keyword evidence="1" id="KW-1133">Transmembrane helix</keyword>
<dbReference type="RefSeq" id="WP_185001892.1">
    <property type="nucleotide sequence ID" value="NZ_BAAAUI010000021.1"/>
</dbReference>
<keyword evidence="3" id="KW-1185">Reference proteome</keyword>
<name>A0A7W7FT32_9PSEU</name>
<dbReference type="InterPro" id="IPR022062">
    <property type="entry name" value="DUF3618"/>
</dbReference>
<keyword evidence="1" id="KW-0472">Membrane</keyword>
<evidence type="ECO:0008006" key="4">
    <source>
        <dbReference type="Google" id="ProtNLM"/>
    </source>
</evidence>
<protein>
    <recommendedName>
        <fullName evidence="4">DUF3618 domain-containing protein</fullName>
    </recommendedName>
</protein>
<comment type="caution">
    <text evidence="2">The sequence shown here is derived from an EMBL/GenBank/DDBJ whole genome shotgun (WGS) entry which is preliminary data.</text>
</comment>
<evidence type="ECO:0000313" key="3">
    <source>
        <dbReference type="Proteomes" id="UP000533598"/>
    </source>
</evidence>
<keyword evidence="1" id="KW-0812">Transmembrane</keyword>
<sequence length="73" mass="8186">MARDPESIQRDIEQARDSLASTLDELAVRANPKKFVDESKAAVKSKLDDPRVKYSLIAFGALVVLALLRKIFR</sequence>
<accession>A0A7W7FT32</accession>
<reference evidence="2 3" key="1">
    <citation type="submission" date="2020-08" db="EMBL/GenBank/DDBJ databases">
        <title>Sequencing the genomes of 1000 actinobacteria strains.</title>
        <authorList>
            <person name="Klenk H.-P."/>
        </authorList>
    </citation>
    <scope>NUCLEOTIDE SEQUENCE [LARGE SCALE GENOMIC DNA]</scope>
    <source>
        <strain evidence="2 3">DSM 44230</strain>
    </source>
</reference>